<organism evidence="1 2">
    <name type="scientific">Amycolatopsis oliviviridis</name>
    <dbReference type="NCBI Taxonomy" id="1471590"/>
    <lineage>
        <taxon>Bacteria</taxon>
        <taxon>Bacillati</taxon>
        <taxon>Actinomycetota</taxon>
        <taxon>Actinomycetes</taxon>
        <taxon>Pseudonocardiales</taxon>
        <taxon>Pseudonocardiaceae</taxon>
        <taxon>Amycolatopsis</taxon>
    </lineage>
</organism>
<comment type="caution">
    <text evidence="1">The sequence shown here is derived from an EMBL/GenBank/DDBJ whole genome shotgun (WGS) entry which is preliminary data.</text>
</comment>
<sequence>MGSVEHRREESNPLDTVLETVPLPKLADKELLSGIPKEKPPGSVSRWAAPWHHACYRVMMGSPRRPELAGQTATNVAKSKATDIRRWTRRPNADAAPFARACSSWLLLGLVG</sequence>
<accession>A0ABQ3LMM1</accession>
<evidence type="ECO:0000313" key="2">
    <source>
        <dbReference type="Proteomes" id="UP000635387"/>
    </source>
</evidence>
<dbReference type="EMBL" id="BNAY01000004">
    <property type="protein sequence ID" value="GHH20606.1"/>
    <property type="molecule type" value="Genomic_DNA"/>
</dbReference>
<keyword evidence="2" id="KW-1185">Reference proteome</keyword>
<name>A0ABQ3LMM1_9PSEU</name>
<evidence type="ECO:0000313" key="1">
    <source>
        <dbReference type="EMBL" id="GHH20606.1"/>
    </source>
</evidence>
<reference evidence="2" key="1">
    <citation type="journal article" date="2019" name="Int. J. Syst. Evol. Microbiol.">
        <title>The Global Catalogue of Microorganisms (GCM) 10K type strain sequencing project: providing services to taxonomists for standard genome sequencing and annotation.</title>
        <authorList>
            <consortium name="The Broad Institute Genomics Platform"/>
            <consortium name="The Broad Institute Genome Sequencing Center for Infectious Disease"/>
            <person name="Wu L."/>
            <person name="Ma J."/>
        </authorList>
    </citation>
    <scope>NUCLEOTIDE SEQUENCE [LARGE SCALE GENOMIC DNA]</scope>
    <source>
        <strain evidence="2">CGMCC 4.7683</strain>
    </source>
</reference>
<protein>
    <submittedName>
        <fullName evidence="1">Uncharacterized protein</fullName>
    </submittedName>
</protein>
<proteinExistence type="predicted"/>
<gene>
    <name evidence="1" type="ORF">GCM10017790_40670</name>
</gene>
<dbReference type="Proteomes" id="UP000635387">
    <property type="component" value="Unassembled WGS sequence"/>
</dbReference>